<evidence type="ECO:0000313" key="1">
    <source>
        <dbReference type="EMBL" id="CEG35211.1"/>
    </source>
</evidence>
<dbReference type="Proteomes" id="UP000054928">
    <property type="component" value="Unassembled WGS sequence"/>
</dbReference>
<keyword evidence="2" id="KW-1185">Reference proteome</keyword>
<dbReference type="GeneID" id="36398236"/>
<dbReference type="RefSeq" id="XP_024571580.1">
    <property type="nucleotide sequence ID" value="XM_024720889.1"/>
</dbReference>
<evidence type="ECO:0000313" key="2">
    <source>
        <dbReference type="Proteomes" id="UP000054928"/>
    </source>
</evidence>
<sequence length="53" mass="6488">MHQDISWTFNIPESFVLLAVSDDKYWTLFFDIVKIGKELDKTIHFTRDFRFIY</sequence>
<name>A0A0N7L390_PLAHL</name>
<protein>
    <submittedName>
        <fullName evidence="1">Uncharacterized protein</fullName>
    </submittedName>
</protein>
<reference evidence="2" key="1">
    <citation type="submission" date="2014-09" db="EMBL/GenBank/DDBJ databases">
        <authorList>
            <person name="Sharma Rahul"/>
            <person name="Thines Marco"/>
        </authorList>
    </citation>
    <scope>NUCLEOTIDE SEQUENCE [LARGE SCALE GENOMIC DNA]</scope>
</reference>
<organism evidence="1 2">
    <name type="scientific">Plasmopara halstedii</name>
    <name type="common">Downy mildew of sunflower</name>
    <dbReference type="NCBI Taxonomy" id="4781"/>
    <lineage>
        <taxon>Eukaryota</taxon>
        <taxon>Sar</taxon>
        <taxon>Stramenopiles</taxon>
        <taxon>Oomycota</taxon>
        <taxon>Peronosporomycetes</taxon>
        <taxon>Peronosporales</taxon>
        <taxon>Peronosporaceae</taxon>
        <taxon>Plasmopara</taxon>
    </lineage>
</organism>
<accession>A0A0N7L390</accession>
<dbReference type="EMBL" id="CCYD01000019">
    <property type="protein sequence ID" value="CEG35211.1"/>
    <property type="molecule type" value="Genomic_DNA"/>
</dbReference>
<proteinExistence type="predicted"/>
<dbReference type="AlphaFoldDB" id="A0A0N7L390"/>